<reference evidence="2" key="1">
    <citation type="submission" date="2021-02" db="EMBL/GenBank/DDBJ databases">
        <authorList>
            <person name="Dougan E. K."/>
            <person name="Rhodes N."/>
            <person name="Thang M."/>
            <person name="Chan C."/>
        </authorList>
    </citation>
    <scope>NUCLEOTIDE SEQUENCE</scope>
</reference>
<dbReference type="Proteomes" id="UP000649617">
    <property type="component" value="Unassembled WGS sequence"/>
</dbReference>
<protein>
    <submittedName>
        <fullName evidence="2">Uncharacterized protein</fullName>
    </submittedName>
</protein>
<sequence>MSLLQEGACFASSFTKVAEEFTAAVASTPCKVYRVRRTKIRHLPYSFRQSLETWVEKIMNSRVHLCKGVPPEHPLVTAILDPPKKRPQPRNSLLDTTSRPLLGKMRSIQVQSLPDLRGKPPPGRMHEKGSSKGKGFLPLVEIHHRETELRPAEVRNRGMLSAGEMHELWRCVELQYAPPSGMWPRRRLAYCLTTRPDFQEDKWRQVAHECATPFAPIPRETVELVTFVLDKFVAM</sequence>
<evidence type="ECO:0000256" key="1">
    <source>
        <dbReference type="SAM" id="MobiDB-lite"/>
    </source>
</evidence>
<proteinExistence type="predicted"/>
<evidence type="ECO:0000313" key="3">
    <source>
        <dbReference type="Proteomes" id="UP000649617"/>
    </source>
</evidence>
<feature type="region of interest" description="Disordered" evidence="1">
    <location>
        <begin position="113"/>
        <end position="132"/>
    </location>
</feature>
<organism evidence="2 3">
    <name type="scientific">Symbiodinium pilosum</name>
    <name type="common">Dinoflagellate</name>
    <dbReference type="NCBI Taxonomy" id="2952"/>
    <lineage>
        <taxon>Eukaryota</taxon>
        <taxon>Sar</taxon>
        <taxon>Alveolata</taxon>
        <taxon>Dinophyceae</taxon>
        <taxon>Suessiales</taxon>
        <taxon>Symbiodiniaceae</taxon>
        <taxon>Symbiodinium</taxon>
    </lineage>
</organism>
<dbReference type="EMBL" id="CAJNIZ010046349">
    <property type="protein sequence ID" value="CAE7745932.1"/>
    <property type="molecule type" value="Genomic_DNA"/>
</dbReference>
<dbReference type="OrthoDB" id="433294at2759"/>
<accession>A0A812XRY2</accession>
<evidence type="ECO:0000313" key="2">
    <source>
        <dbReference type="EMBL" id="CAE7745932.1"/>
    </source>
</evidence>
<keyword evidence="3" id="KW-1185">Reference proteome</keyword>
<dbReference type="AlphaFoldDB" id="A0A812XRY2"/>
<comment type="caution">
    <text evidence="2">The sequence shown here is derived from an EMBL/GenBank/DDBJ whole genome shotgun (WGS) entry which is preliminary data.</text>
</comment>
<name>A0A812XRY2_SYMPI</name>
<gene>
    <name evidence="2" type="ORF">SPIL2461_LOCUS21530</name>
</gene>